<dbReference type="AlphaFoldDB" id="A0A498JRU8"/>
<dbReference type="InterPro" id="IPR035897">
    <property type="entry name" value="Toll_tir_struct_dom_sf"/>
</dbReference>
<evidence type="ECO:0000313" key="4">
    <source>
        <dbReference type="Proteomes" id="UP000290289"/>
    </source>
</evidence>
<dbReference type="EMBL" id="RDQH01000331">
    <property type="protein sequence ID" value="RXH97905.1"/>
    <property type="molecule type" value="Genomic_DNA"/>
</dbReference>
<reference evidence="3 4" key="1">
    <citation type="submission" date="2018-10" db="EMBL/GenBank/DDBJ databases">
        <title>A high-quality apple genome assembly.</title>
        <authorList>
            <person name="Hu J."/>
        </authorList>
    </citation>
    <scope>NUCLEOTIDE SEQUENCE [LARGE SCALE GENOMIC DNA]</scope>
    <source>
        <strain evidence="4">cv. HFTH1</strain>
        <tissue evidence="3">Young leaf</tissue>
    </source>
</reference>
<gene>
    <name evidence="3" type="ORF">DVH24_010230</name>
</gene>
<sequence length="141" mass="16165">MLLPHGVWIKLCIYSNARKDMAVFYDINPSHVRKQHGSYADSFAQLEKRFDNSIDKVHKWRDALTTAANLSGFDYSNKSGTEADLIQKETPNVEAIFANWIQERPLKSADFKKMSNLIILSSFGQLTAPLDLPDSLRYLEW</sequence>
<dbReference type="PANTHER" id="PTHR32009:SF159">
    <property type="entry name" value="TIR DOMAIN-CONTAINING PROTEIN"/>
    <property type="match status" value="1"/>
</dbReference>
<accession>A0A498JRU8</accession>
<organism evidence="3 4">
    <name type="scientific">Malus domestica</name>
    <name type="common">Apple</name>
    <name type="synonym">Pyrus malus</name>
    <dbReference type="NCBI Taxonomy" id="3750"/>
    <lineage>
        <taxon>Eukaryota</taxon>
        <taxon>Viridiplantae</taxon>
        <taxon>Streptophyta</taxon>
        <taxon>Embryophyta</taxon>
        <taxon>Tracheophyta</taxon>
        <taxon>Spermatophyta</taxon>
        <taxon>Magnoliopsida</taxon>
        <taxon>eudicotyledons</taxon>
        <taxon>Gunneridae</taxon>
        <taxon>Pentapetalae</taxon>
        <taxon>rosids</taxon>
        <taxon>fabids</taxon>
        <taxon>Rosales</taxon>
        <taxon>Rosaceae</taxon>
        <taxon>Amygdaloideae</taxon>
        <taxon>Maleae</taxon>
        <taxon>Malus</taxon>
    </lineage>
</organism>
<feature type="domain" description="TIR" evidence="2">
    <location>
        <begin position="20"/>
        <end position="88"/>
    </location>
</feature>
<evidence type="ECO:0000313" key="3">
    <source>
        <dbReference type="EMBL" id="RXH97905.1"/>
    </source>
</evidence>
<evidence type="ECO:0000256" key="1">
    <source>
        <dbReference type="ARBA" id="ARBA00023027"/>
    </source>
</evidence>
<dbReference type="GO" id="GO:0007165">
    <property type="term" value="P:signal transduction"/>
    <property type="evidence" value="ECO:0007669"/>
    <property type="project" value="InterPro"/>
</dbReference>
<dbReference type="Pfam" id="PF01582">
    <property type="entry name" value="TIR"/>
    <property type="match status" value="1"/>
</dbReference>
<dbReference type="InterPro" id="IPR000157">
    <property type="entry name" value="TIR_dom"/>
</dbReference>
<dbReference type="SUPFAM" id="SSF52200">
    <property type="entry name" value="Toll/Interleukin receptor TIR domain"/>
    <property type="match status" value="1"/>
</dbReference>
<dbReference type="PANTHER" id="PTHR32009">
    <property type="entry name" value="TMV RESISTANCE PROTEIN N-LIKE"/>
    <property type="match status" value="1"/>
</dbReference>
<dbReference type="Proteomes" id="UP000290289">
    <property type="component" value="Chromosome 5"/>
</dbReference>
<keyword evidence="1" id="KW-0520">NAD</keyword>
<protein>
    <recommendedName>
        <fullName evidence="2">TIR domain-containing protein</fullName>
    </recommendedName>
</protein>
<comment type="caution">
    <text evidence="3">The sequence shown here is derived from an EMBL/GenBank/DDBJ whole genome shotgun (WGS) entry which is preliminary data.</text>
</comment>
<dbReference type="Gene3D" id="3.40.50.10140">
    <property type="entry name" value="Toll/interleukin-1 receptor homology (TIR) domain"/>
    <property type="match status" value="1"/>
</dbReference>
<proteinExistence type="predicted"/>
<evidence type="ECO:0000259" key="2">
    <source>
        <dbReference type="Pfam" id="PF01582"/>
    </source>
</evidence>
<keyword evidence="4" id="KW-1185">Reference proteome</keyword>
<name>A0A498JRU8_MALDO</name>